<organism evidence="3 5">
    <name type="scientific">Methylosinus sporium</name>
    <dbReference type="NCBI Taxonomy" id="428"/>
    <lineage>
        <taxon>Bacteria</taxon>
        <taxon>Pseudomonadati</taxon>
        <taxon>Pseudomonadota</taxon>
        <taxon>Alphaproteobacteria</taxon>
        <taxon>Hyphomicrobiales</taxon>
        <taxon>Methylocystaceae</taxon>
        <taxon>Methylosinus</taxon>
    </lineage>
</organism>
<dbReference type="Pfam" id="PF13144">
    <property type="entry name" value="ChapFlgA"/>
    <property type="match status" value="1"/>
</dbReference>
<accession>A0A2U1SRT4</accession>
<reference evidence="4 6" key="3">
    <citation type="submission" date="2019-07" db="EMBL/GenBank/DDBJ databases">
        <title>Ln-dependent methylotrophs.</title>
        <authorList>
            <person name="Tani A."/>
        </authorList>
    </citation>
    <scope>NUCLEOTIDE SEQUENCE [LARGE SCALE GENOMIC DNA]</scope>
    <source>
        <strain evidence="4 6">SM89A</strain>
    </source>
</reference>
<comment type="subcellular location">
    <subcellularLocation>
        <location evidence="1">Periplasm</location>
    </subcellularLocation>
</comment>
<feature type="domain" description="Flagella basal body P-ring formation protein FlgA SAF" evidence="2">
    <location>
        <begin position="60"/>
        <end position="151"/>
    </location>
</feature>
<dbReference type="GO" id="GO:0042597">
    <property type="term" value="C:periplasmic space"/>
    <property type="evidence" value="ECO:0007669"/>
    <property type="project" value="UniProtKB-SubCell"/>
</dbReference>
<reference evidence="3" key="2">
    <citation type="submission" date="2018-02" db="EMBL/GenBank/DDBJ databases">
        <authorList>
            <person name="Cohen D.B."/>
            <person name="Kent A.D."/>
        </authorList>
    </citation>
    <scope>NUCLEOTIDE SEQUENCE</scope>
    <source>
        <strain evidence="3">DSM 17706</strain>
    </source>
</reference>
<evidence type="ECO:0000313" key="6">
    <source>
        <dbReference type="Proteomes" id="UP000316781"/>
    </source>
</evidence>
<evidence type="ECO:0000313" key="3">
    <source>
        <dbReference type="EMBL" id="PWB94319.1"/>
    </source>
</evidence>
<dbReference type="PANTHER" id="PTHR36307">
    <property type="entry name" value="FLAGELLA BASAL BODY P-RING FORMATION PROTEIN FLGA"/>
    <property type="match status" value="1"/>
</dbReference>
<dbReference type="InterPro" id="IPR017585">
    <property type="entry name" value="SAF_FlgA"/>
</dbReference>
<dbReference type="Proteomes" id="UP000316781">
    <property type="component" value="Unassembled WGS sequence"/>
</dbReference>
<dbReference type="NCBIfam" id="TIGR03170">
    <property type="entry name" value="flgA_cterm"/>
    <property type="match status" value="1"/>
</dbReference>
<name>A0A2U1SRT4_METSR</name>
<comment type="caution">
    <text evidence="3">The sequence shown here is derived from an EMBL/GenBank/DDBJ whole genome shotgun (WGS) entry which is preliminary data.</text>
</comment>
<evidence type="ECO:0000256" key="1">
    <source>
        <dbReference type="RuleBase" id="RU362063"/>
    </source>
</evidence>
<dbReference type="EMBL" id="PUIV01000009">
    <property type="protein sequence ID" value="PWB94319.1"/>
    <property type="molecule type" value="Genomic_DNA"/>
</dbReference>
<keyword evidence="1" id="KW-1005">Bacterial flagellum biogenesis</keyword>
<proteinExistence type="inferred from homology"/>
<comment type="similarity">
    <text evidence="1">Belongs to the FlgA family.</text>
</comment>
<dbReference type="Proteomes" id="UP000245137">
    <property type="component" value="Unassembled WGS sequence"/>
</dbReference>
<dbReference type="EMBL" id="VJMF01000024">
    <property type="protein sequence ID" value="TRL36075.1"/>
    <property type="molecule type" value="Genomic_DNA"/>
</dbReference>
<feature type="chain" id="PRO_5036512377" description="Flagella basal body P-ring formation protein FlgA" evidence="1">
    <location>
        <begin position="25"/>
        <end position="154"/>
    </location>
</feature>
<dbReference type="PANTHER" id="PTHR36307:SF1">
    <property type="entry name" value="FLAGELLA BASAL BODY P-RING FORMATION PROTEIN FLGA"/>
    <property type="match status" value="1"/>
</dbReference>
<dbReference type="GO" id="GO:0044780">
    <property type="term" value="P:bacterial-type flagellum assembly"/>
    <property type="evidence" value="ECO:0007669"/>
    <property type="project" value="InterPro"/>
</dbReference>
<keyword evidence="5" id="KW-1185">Reference proteome</keyword>
<feature type="signal peptide" evidence="1">
    <location>
        <begin position="1"/>
        <end position="24"/>
    </location>
</feature>
<protein>
    <recommendedName>
        <fullName evidence="1">Flagella basal body P-ring formation protein FlgA</fullName>
    </recommendedName>
</protein>
<dbReference type="AlphaFoldDB" id="A0A2U1SRT4"/>
<evidence type="ECO:0000313" key="4">
    <source>
        <dbReference type="EMBL" id="TRL36075.1"/>
    </source>
</evidence>
<dbReference type="Gene3D" id="2.30.30.760">
    <property type="match status" value="1"/>
</dbReference>
<keyword evidence="1" id="KW-0732">Signal</keyword>
<keyword evidence="1" id="KW-0574">Periplasm</keyword>
<keyword evidence="3" id="KW-0282">Flagellum</keyword>
<keyword evidence="3" id="KW-0969">Cilium</keyword>
<gene>
    <name evidence="3" type="primary">flgA</name>
    <name evidence="3" type="ORF">C5689_08325</name>
    <name evidence="4" type="ORF">FM996_06025</name>
</gene>
<evidence type="ECO:0000313" key="5">
    <source>
        <dbReference type="Proteomes" id="UP000245137"/>
    </source>
</evidence>
<comment type="function">
    <text evidence="1">Involved in the assembly process of the P-ring formation. It may associate with FlgF on the rod constituting a structure essential for the P-ring assembly or may act as a modulator protein for the P-ring assembly.</text>
</comment>
<dbReference type="OrthoDB" id="8448733at2"/>
<dbReference type="RefSeq" id="WP_108916811.1">
    <property type="nucleotide sequence ID" value="NZ_BGJY01000003.1"/>
</dbReference>
<keyword evidence="3" id="KW-0966">Cell projection</keyword>
<reference evidence="3 5" key="1">
    <citation type="journal article" date="2018" name="Appl. Microbiol. Biotechnol.">
        <title>Co-cultivation of the strictly anaerobic methanogen Methanosarcina barkeri with aerobic methanotrophs in an oxygen-limited membrane bioreactor.</title>
        <authorList>
            <person name="In 't Zandt M.H."/>
            <person name="van den Bosch T.J.M."/>
            <person name="Rijkers R."/>
            <person name="van Kessel M.A.H.J."/>
            <person name="Jetten M.S.M."/>
            <person name="Welte C.U."/>
        </authorList>
    </citation>
    <scope>NUCLEOTIDE SEQUENCE [LARGE SCALE GENOMIC DNA]</scope>
    <source>
        <strain evidence="3 5">DSM 17706</strain>
    </source>
</reference>
<evidence type="ECO:0000259" key="2">
    <source>
        <dbReference type="Pfam" id="PF13144"/>
    </source>
</evidence>
<sequence>MMRLPRLVAFALAAALCGHAPVGAQERMLPVPLAVIYPGDVIRDSMLGERAFGFGAGADGSVAETKGALIGKVARRTLLPDRPIPTIAVDAPKVVTINASVKIVFDEGGMVIIAYGSALQAGSVGDLIRVRNQDSGLVVNGRVQPDGSIRVSEG</sequence>
<dbReference type="InterPro" id="IPR039246">
    <property type="entry name" value="Flagellar_FlgA"/>
</dbReference>